<comment type="caution">
    <text evidence="6">The sequence shown here is derived from an EMBL/GenBank/DDBJ whole genome shotgun (WGS) entry which is preliminary data.</text>
</comment>
<organism evidence="6 7">
    <name type="scientific">Micromonospora ureilytica</name>
    <dbReference type="NCBI Taxonomy" id="709868"/>
    <lineage>
        <taxon>Bacteria</taxon>
        <taxon>Bacillati</taxon>
        <taxon>Actinomycetota</taxon>
        <taxon>Actinomycetes</taxon>
        <taxon>Micromonosporales</taxon>
        <taxon>Micromonosporaceae</taxon>
        <taxon>Micromonospora</taxon>
    </lineage>
</organism>
<proteinExistence type="predicted"/>
<evidence type="ECO:0000256" key="4">
    <source>
        <dbReference type="ARBA" id="ARBA00023136"/>
    </source>
</evidence>
<evidence type="ECO:0000256" key="1">
    <source>
        <dbReference type="ARBA" id="ARBA00004127"/>
    </source>
</evidence>
<protein>
    <submittedName>
        <fullName evidence="6">Protein-S-isoprenylcysteine O-methyltransferase Ste14</fullName>
    </submittedName>
</protein>
<keyword evidence="4 5" id="KW-0472">Membrane</keyword>
<accession>A0ABS0JC97</accession>
<feature type="transmembrane region" description="Helical" evidence="5">
    <location>
        <begin position="46"/>
        <end position="68"/>
    </location>
</feature>
<keyword evidence="2 5" id="KW-0812">Transmembrane</keyword>
<dbReference type="RefSeq" id="WP_196925843.1">
    <property type="nucleotide sequence ID" value="NZ_JADOTX010000001.1"/>
</dbReference>
<keyword evidence="7" id="KW-1185">Reference proteome</keyword>
<dbReference type="Proteomes" id="UP000614915">
    <property type="component" value="Unassembled WGS sequence"/>
</dbReference>
<sequence>MLRTRAVVGSLVFFCAAPGVVAGLGPWWISDWEIATPFAFYQPVRVLGVLMLVAAVAFLLQSFVRFVVEGLGTPAPVAPTEHLVIGGPYRYVRNPMYVAVVTAILGQALLFGQGALLWYALAIALIQAAFVRFYEEPGLRRRYGSTYDTYRAAVPAWIPRLRPWQGASSSPQA</sequence>
<evidence type="ECO:0000256" key="5">
    <source>
        <dbReference type="SAM" id="Phobius"/>
    </source>
</evidence>
<evidence type="ECO:0000313" key="6">
    <source>
        <dbReference type="EMBL" id="MBG6064683.1"/>
    </source>
</evidence>
<name>A0ABS0JC97_9ACTN</name>
<keyword evidence="3 5" id="KW-1133">Transmembrane helix</keyword>
<evidence type="ECO:0000313" key="7">
    <source>
        <dbReference type="Proteomes" id="UP000614915"/>
    </source>
</evidence>
<evidence type="ECO:0000256" key="2">
    <source>
        <dbReference type="ARBA" id="ARBA00022692"/>
    </source>
</evidence>
<dbReference type="Gene3D" id="1.20.120.1630">
    <property type="match status" value="1"/>
</dbReference>
<feature type="transmembrane region" description="Helical" evidence="5">
    <location>
        <begin position="116"/>
        <end position="134"/>
    </location>
</feature>
<evidence type="ECO:0000256" key="3">
    <source>
        <dbReference type="ARBA" id="ARBA00022989"/>
    </source>
</evidence>
<dbReference type="InterPro" id="IPR007318">
    <property type="entry name" value="Phopholipid_MeTrfase"/>
</dbReference>
<dbReference type="EMBL" id="JADOTX010000001">
    <property type="protein sequence ID" value="MBG6064683.1"/>
    <property type="molecule type" value="Genomic_DNA"/>
</dbReference>
<reference evidence="6 7" key="1">
    <citation type="submission" date="2020-11" db="EMBL/GenBank/DDBJ databases">
        <title>Sequencing the genomes of 1000 actinobacteria strains.</title>
        <authorList>
            <person name="Klenk H.-P."/>
        </authorList>
    </citation>
    <scope>NUCLEOTIDE SEQUENCE [LARGE SCALE GENOMIC DNA]</scope>
    <source>
        <strain evidence="6 7">DSM 101692</strain>
    </source>
</reference>
<feature type="transmembrane region" description="Helical" evidence="5">
    <location>
        <begin position="91"/>
        <end position="110"/>
    </location>
</feature>
<comment type="subcellular location">
    <subcellularLocation>
        <location evidence="1">Endomembrane system</location>
        <topology evidence="1">Multi-pass membrane protein</topology>
    </subcellularLocation>
</comment>
<dbReference type="Pfam" id="PF04191">
    <property type="entry name" value="PEMT"/>
    <property type="match status" value="1"/>
</dbReference>
<gene>
    <name evidence="6" type="ORF">IW248_000970</name>
</gene>